<sequence>MRFRSLTAWATLLLLAAGCGEQKGGGPAAAGVARTRPGVTWTTAFEDTAVRTDPRIVALGPDDVWVFGGRRPEDAAGWPAAWHWNGRDWTRSDPSGGRVGAVLAAGASSASDVWAVTGGGSGSGATVLHWDGARWTVDRRLPGFSVTDIEVLSPQDVRVYGVTGPAHGVAWTRTAAGWSRAALPFPPTEVSARSARDVWAISFDQRLFHHDGARWRPVSLGRALPPGGRHQLMQVTATARGVWLTAEVTGDEPPRSIPSGQDAPPAEPNGGPAGPRGAVGPVLSSYLLRGDPAGSRWTAENVTTKAGRLNEAAAPVTDADGGVWLIGSLDVNAYESALAYRTPAGAWTRAAVRAPRFGTFEVRAFARVPGTGRFLVAGMDDERGAVLSASPPAN</sequence>
<evidence type="ECO:0008006" key="4">
    <source>
        <dbReference type="Google" id="ProtNLM"/>
    </source>
</evidence>
<dbReference type="Proteomes" id="UP001597063">
    <property type="component" value="Unassembled WGS sequence"/>
</dbReference>
<evidence type="ECO:0000256" key="1">
    <source>
        <dbReference type="SAM" id="MobiDB-lite"/>
    </source>
</evidence>
<name>A0ABW2XUW9_9ACTN</name>
<proteinExistence type="predicted"/>
<protein>
    <recommendedName>
        <fullName evidence="4">Galactose oxidase</fullName>
    </recommendedName>
</protein>
<gene>
    <name evidence="2" type="ORF">ACFQZM_36625</name>
</gene>
<comment type="caution">
    <text evidence="2">The sequence shown here is derived from an EMBL/GenBank/DDBJ whole genome shotgun (WGS) entry which is preliminary data.</text>
</comment>
<evidence type="ECO:0000313" key="2">
    <source>
        <dbReference type="EMBL" id="MFD0690063.1"/>
    </source>
</evidence>
<dbReference type="PROSITE" id="PS51257">
    <property type="entry name" value="PROKAR_LIPOPROTEIN"/>
    <property type="match status" value="1"/>
</dbReference>
<dbReference type="EMBL" id="JBHTGP010000018">
    <property type="protein sequence ID" value="MFD0690063.1"/>
    <property type="molecule type" value="Genomic_DNA"/>
</dbReference>
<reference evidence="3" key="1">
    <citation type="journal article" date="2019" name="Int. J. Syst. Evol. Microbiol.">
        <title>The Global Catalogue of Microorganisms (GCM) 10K type strain sequencing project: providing services to taxonomists for standard genome sequencing and annotation.</title>
        <authorList>
            <consortium name="The Broad Institute Genomics Platform"/>
            <consortium name="The Broad Institute Genome Sequencing Center for Infectious Disease"/>
            <person name="Wu L."/>
            <person name="Ma J."/>
        </authorList>
    </citation>
    <scope>NUCLEOTIDE SEQUENCE [LARGE SCALE GENOMIC DNA]</scope>
    <source>
        <strain evidence="3">JCM 9371</strain>
    </source>
</reference>
<keyword evidence="3" id="KW-1185">Reference proteome</keyword>
<feature type="region of interest" description="Disordered" evidence="1">
    <location>
        <begin position="249"/>
        <end position="277"/>
    </location>
</feature>
<accession>A0ABW2XUW9</accession>
<evidence type="ECO:0000313" key="3">
    <source>
        <dbReference type="Proteomes" id="UP001597063"/>
    </source>
</evidence>
<organism evidence="2 3">
    <name type="scientific">Actinomadura fibrosa</name>
    <dbReference type="NCBI Taxonomy" id="111802"/>
    <lineage>
        <taxon>Bacteria</taxon>
        <taxon>Bacillati</taxon>
        <taxon>Actinomycetota</taxon>
        <taxon>Actinomycetes</taxon>
        <taxon>Streptosporangiales</taxon>
        <taxon>Thermomonosporaceae</taxon>
        <taxon>Actinomadura</taxon>
    </lineage>
</organism>
<dbReference type="RefSeq" id="WP_131755451.1">
    <property type="nucleotide sequence ID" value="NZ_CAACUY010000005.1"/>
</dbReference>